<keyword evidence="14" id="KW-1185">Reference proteome</keyword>
<keyword evidence="6" id="KW-0067">ATP-binding</keyword>
<feature type="region of interest" description="Disordered" evidence="9">
    <location>
        <begin position="585"/>
        <end position="614"/>
    </location>
</feature>
<dbReference type="SUPFAM" id="SSF90123">
    <property type="entry name" value="ABC transporter transmembrane region"/>
    <property type="match status" value="2"/>
</dbReference>
<dbReference type="Proteomes" id="UP001164746">
    <property type="component" value="Chromosome 7"/>
</dbReference>
<evidence type="ECO:0000256" key="5">
    <source>
        <dbReference type="ARBA" id="ARBA00022741"/>
    </source>
</evidence>
<feature type="transmembrane region" description="Helical" evidence="10">
    <location>
        <begin position="255"/>
        <end position="273"/>
    </location>
</feature>
<reference evidence="13" key="1">
    <citation type="submission" date="2022-11" db="EMBL/GenBank/DDBJ databases">
        <title>Centuries of genome instability and evolution in soft-shell clam transmissible cancer (bioRxiv).</title>
        <authorList>
            <person name="Hart S.F.M."/>
            <person name="Yonemitsu M.A."/>
            <person name="Giersch R.M."/>
            <person name="Beal B.F."/>
            <person name="Arriagada G."/>
            <person name="Davis B.W."/>
            <person name="Ostrander E.A."/>
            <person name="Goff S.P."/>
            <person name="Metzger M.J."/>
        </authorList>
    </citation>
    <scope>NUCLEOTIDE SEQUENCE</scope>
    <source>
        <strain evidence="13">MELC-2E11</strain>
        <tissue evidence="13">Siphon/mantle</tissue>
    </source>
</reference>
<accession>A0ABY7EIG6</accession>
<feature type="transmembrane region" description="Helical" evidence="10">
    <location>
        <begin position="168"/>
        <end position="186"/>
    </location>
</feature>
<dbReference type="SUPFAM" id="SSF52540">
    <property type="entry name" value="P-loop containing nucleoside triphosphate hydrolases"/>
    <property type="match status" value="1"/>
</dbReference>
<dbReference type="InterPro" id="IPR017871">
    <property type="entry name" value="ABC_transporter-like_CS"/>
</dbReference>
<proteinExistence type="predicted"/>
<evidence type="ECO:0000259" key="12">
    <source>
        <dbReference type="PROSITE" id="PS50929"/>
    </source>
</evidence>
<evidence type="ECO:0000256" key="6">
    <source>
        <dbReference type="ARBA" id="ARBA00022840"/>
    </source>
</evidence>
<feature type="transmembrane region" description="Helical" evidence="10">
    <location>
        <begin position="12"/>
        <end position="30"/>
    </location>
</feature>
<dbReference type="Pfam" id="PF00664">
    <property type="entry name" value="ABC_membrane"/>
    <property type="match status" value="2"/>
</dbReference>
<dbReference type="Gene3D" id="3.40.50.300">
    <property type="entry name" value="P-loop containing nucleotide triphosphate hydrolases"/>
    <property type="match status" value="1"/>
</dbReference>
<keyword evidence="3 10" id="KW-0812">Transmembrane</keyword>
<dbReference type="EMBL" id="CP111018">
    <property type="protein sequence ID" value="WAR09783.1"/>
    <property type="molecule type" value="Genomic_DNA"/>
</dbReference>
<dbReference type="PROSITE" id="PS50893">
    <property type="entry name" value="ABC_TRANSPORTER_2"/>
    <property type="match status" value="1"/>
</dbReference>
<evidence type="ECO:0000313" key="13">
    <source>
        <dbReference type="EMBL" id="WAR09783.1"/>
    </source>
</evidence>
<feature type="domain" description="ABC transmembrane type-1" evidence="12">
    <location>
        <begin position="206"/>
        <end position="279"/>
    </location>
</feature>
<name>A0ABY7EIG6_MYAAR</name>
<organism evidence="13 14">
    <name type="scientific">Mya arenaria</name>
    <name type="common">Soft-shell clam</name>
    <dbReference type="NCBI Taxonomy" id="6604"/>
    <lineage>
        <taxon>Eukaryota</taxon>
        <taxon>Metazoa</taxon>
        <taxon>Spiralia</taxon>
        <taxon>Lophotrochozoa</taxon>
        <taxon>Mollusca</taxon>
        <taxon>Bivalvia</taxon>
        <taxon>Autobranchia</taxon>
        <taxon>Heteroconchia</taxon>
        <taxon>Euheterodonta</taxon>
        <taxon>Imparidentia</taxon>
        <taxon>Neoheterodontei</taxon>
        <taxon>Myida</taxon>
        <taxon>Myoidea</taxon>
        <taxon>Myidae</taxon>
        <taxon>Mya</taxon>
    </lineage>
</organism>
<feature type="transmembrane region" description="Helical" evidence="10">
    <location>
        <begin position="73"/>
        <end position="91"/>
    </location>
</feature>
<evidence type="ECO:0000313" key="14">
    <source>
        <dbReference type="Proteomes" id="UP001164746"/>
    </source>
</evidence>
<keyword evidence="4" id="KW-0677">Repeat</keyword>
<evidence type="ECO:0000259" key="11">
    <source>
        <dbReference type="PROSITE" id="PS50893"/>
    </source>
</evidence>
<dbReference type="PROSITE" id="PS00211">
    <property type="entry name" value="ABC_TRANSPORTER_1"/>
    <property type="match status" value="1"/>
</dbReference>
<dbReference type="InterPro" id="IPR050173">
    <property type="entry name" value="ABC_transporter_C-like"/>
</dbReference>
<dbReference type="InterPro" id="IPR011527">
    <property type="entry name" value="ABC1_TM_dom"/>
</dbReference>
<dbReference type="InterPro" id="IPR003439">
    <property type="entry name" value="ABC_transporter-like_ATP-bd"/>
</dbReference>
<evidence type="ECO:0000256" key="10">
    <source>
        <dbReference type="SAM" id="Phobius"/>
    </source>
</evidence>
<feature type="domain" description="ABC transmembrane type-1" evidence="12">
    <location>
        <begin position="653"/>
        <end position="819"/>
    </location>
</feature>
<feature type="transmembrane region" description="Helical" evidence="10">
    <location>
        <begin position="333"/>
        <end position="357"/>
    </location>
</feature>
<gene>
    <name evidence="13" type="ORF">MAR_034859</name>
</gene>
<dbReference type="PROSITE" id="PS50929">
    <property type="entry name" value="ABC_TM1F"/>
    <property type="match status" value="2"/>
</dbReference>
<keyword evidence="8 10" id="KW-0472">Membrane</keyword>
<feature type="transmembrane region" description="Helical" evidence="10">
    <location>
        <begin position="651"/>
        <end position="673"/>
    </location>
</feature>
<feature type="transmembrane region" description="Helical" evidence="10">
    <location>
        <begin position="42"/>
        <end position="61"/>
    </location>
</feature>
<evidence type="ECO:0000256" key="4">
    <source>
        <dbReference type="ARBA" id="ARBA00022737"/>
    </source>
</evidence>
<dbReference type="InterPro" id="IPR036640">
    <property type="entry name" value="ABC1_TM_sf"/>
</dbReference>
<keyword evidence="2" id="KW-0813">Transport</keyword>
<feature type="compositionally biased region" description="Polar residues" evidence="9">
    <location>
        <begin position="594"/>
        <end position="613"/>
    </location>
</feature>
<feature type="transmembrane region" description="Helical" evidence="10">
    <location>
        <begin position="226"/>
        <end position="249"/>
    </location>
</feature>
<comment type="subcellular location">
    <subcellularLocation>
        <location evidence="1">Endomembrane system</location>
        <topology evidence="1">Multi-pass membrane protein</topology>
    </subcellularLocation>
</comment>
<keyword evidence="7 10" id="KW-1133">Transmembrane helix</keyword>
<evidence type="ECO:0000256" key="3">
    <source>
        <dbReference type="ARBA" id="ARBA00022692"/>
    </source>
</evidence>
<evidence type="ECO:0000256" key="7">
    <source>
        <dbReference type="ARBA" id="ARBA00022989"/>
    </source>
</evidence>
<evidence type="ECO:0000256" key="2">
    <source>
        <dbReference type="ARBA" id="ARBA00022448"/>
    </source>
</evidence>
<evidence type="ECO:0000256" key="8">
    <source>
        <dbReference type="ARBA" id="ARBA00023136"/>
    </source>
</evidence>
<evidence type="ECO:0000256" key="1">
    <source>
        <dbReference type="ARBA" id="ARBA00004127"/>
    </source>
</evidence>
<dbReference type="Gene3D" id="1.20.1560.10">
    <property type="entry name" value="ABC transporter type 1, transmembrane domain"/>
    <property type="match status" value="2"/>
</dbReference>
<keyword evidence="5" id="KW-0547">Nucleotide-binding</keyword>
<dbReference type="Pfam" id="PF00005">
    <property type="entry name" value="ABC_tran"/>
    <property type="match status" value="1"/>
</dbReference>
<protein>
    <submittedName>
        <fullName evidence="13">MRP1-like protein</fullName>
    </submittedName>
</protein>
<feature type="transmembrane region" description="Helical" evidence="10">
    <location>
        <begin position="801"/>
        <end position="818"/>
    </location>
</feature>
<feature type="domain" description="ABC transporter" evidence="11">
    <location>
        <begin position="319"/>
        <end position="545"/>
    </location>
</feature>
<dbReference type="PANTHER" id="PTHR24223:SF443">
    <property type="entry name" value="MULTIDRUG-RESISTANCE LIKE PROTEIN 1, ISOFORM I"/>
    <property type="match status" value="1"/>
</dbReference>
<feature type="transmembrane region" description="Helical" evidence="10">
    <location>
        <begin position="701"/>
        <end position="723"/>
    </location>
</feature>
<feature type="transmembrane region" description="Helical" evidence="10">
    <location>
        <begin position="303"/>
        <end position="321"/>
    </location>
</feature>
<evidence type="ECO:0000256" key="9">
    <source>
        <dbReference type="SAM" id="MobiDB-lite"/>
    </source>
</evidence>
<sequence>MDKFCGGEQLWVLGILQIIIIVIELVYGASELNRKHETYFQAYFLGPFIEGLSLILVLVYIELERRKGQISSGIISVYWTLANITYIIPFYKKLFEKKPCQESRVSFFSRIYFQWIQSLVVAGYKKPLVEDDMFTLNTEDQSANVIKPFEKIWKEEKTKFLLKKRPKSAGFIVVIILQSLFFHNMTHKTMTLGIRSLTTNNQARTESTTGEIVNLMSVDAEHVKDLCGYIWGIWSCPLQIILSLIFLYFTVGYSMFAGLGVMVLLVPLNWFITTKLQDFEVIRMGDSFWRESNKDKRKGIKRFVKTATDVGLATFATYIFTKDDHRFDPQTAFVAMTLFNILRFGLNVAPMIVMELIKSTVSIKRIQHYLNSNDIDTTCVQHGSLAYVSQQAWIQNASVKDNILFGNALDETRYDKVVESCSLKSDLDILPAGDDTEIGEKGINLSGGQKQRVSVARAVYFDNDIYILDDPLSAVDSHVGKHIFENVVGKDGLLKEKTRILVTHGIHWLPSVDRIIVLTQGRISEVGSYDQLIEHDGAFASFLRTYLTEHAESDSESEDEEVHDFKVTMLQRLLSIHSDDDVPPKPVIKRSKSQRTSESVATLKNTEASTGSEVKNGLGDKAKLIDEEEVEVGNVKWGVYAQYARAIGLKYTFVIIGMYCVYEGLSIFASVWLSNWTSDPDLQDVEHYPPDSEARRELNDYYLSIYGELGIAQGIAVFSYAIIQAFRAVRASKHLHRNMLMSVLRAPMSFFDTTPVGRIVNRFSQDVDAIDETLPEMFVEVLFSVFNVASVIIIISYSTPIFLSIIIPIAFLYTLLQVM</sequence>
<dbReference type="CDD" id="cd03250">
    <property type="entry name" value="ABCC_MRP_domain1"/>
    <property type="match status" value="1"/>
</dbReference>
<dbReference type="PANTHER" id="PTHR24223">
    <property type="entry name" value="ATP-BINDING CASSETTE SUB-FAMILY C"/>
    <property type="match status" value="1"/>
</dbReference>
<dbReference type="InterPro" id="IPR027417">
    <property type="entry name" value="P-loop_NTPase"/>
</dbReference>